<dbReference type="InterPro" id="IPR004919">
    <property type="entry name" value="GmrSD_N"/>
</dbReference>
<feature type="region of interest" description="Disordered" evidence="1">
    <location>
        <begin position="1"/>
        <end position="44"/>
    </location>
</feature>
<dbReference type="PANTHER" id="PTHR39639:SF1">
    <property type="entry name" value="DUF262 DOMAIN-CONTAINING PROTEIN"/>
    <property type="match status" value="1"/>
</dbReference>
<protein>
    <recommendedName>
        <fullName evidence="2">GmrSD restriction endonucleases N-terminal domain-containing protein</fullName>
    </recommendedName>
</protein>
<feature type="compositionally biased region" description="Basic and acidic residues" evidence="1">
    <location>
        <begin position="397"/>
        <end position="426"/>
    </location>
</feature>
<accession>A0A4Y7Q785</accession>
<name>A0A4Y7Q785_9AGAM</name>
<dbReference type="VEuPathDB" id="FungiDB:BD410DRAFT_897552"/>
<feature type="compositionally biased region" description="Low complexity" evidence="1">
    <location>
        <begin position="614"/>
        <end position="634"/>
    </location>
</feature>
<feature type="compositionally biased region" description="Basic and acidic residues" evidence="1">
    <location>
        <begin position="1007"/>
        <end position="1037"/>
    </location>
</feature>
<dbReference type="PANTHER" id="PTHR39639">
    <property type="entry name" value="CHROMOSOME 16, WHOLE GENOME SHOTGUN SEQUENCE"/>
    <property type="match status" value="1"/>
</dbReference>
<feature type="compositionally biased region" description="Pro residues" evidence="1">
    <location>
        <begin position="951"/>
        <end position="964"/>
    </location>
</feature>
<feature type="region of interest" description="Disordered" evidence="1">
    <location>
        <begin position="397"/>
        <end position="654"/>
    </location>
</feature>
<gene>
    <name evidence="3" type="ORF">BD410DRAFT_897552</name>
</gene>
<feature type="compositionally biased region" description="Low complexity" evidence="1">
    <location>
        <begin position="796"/>
        <end position="810"/>
    </location>
</feature>
<keyword evidence="4" id="KW-1185">Reference proteome</keyword>
<feature type="region of interest" description="Disordered" evidence="1">
    <location>
        <begin position="949"/>
        <end position="1128"/>
    </location>
</feature>
<feature type="compositionally biased region" description="Polar residues" evidence="1">
    <location>
        <begin position="562"/>
        <end position="600"/>
    </location>
</feature>
<organism evidence="3 4">
    <name type="scientific">Rickenella mellea</name>
    <dbReference type="NCBI Taxonomy" id="50990"/>
    <lineage>
        <taxon>Eukaryota</taxon>
        <taxon>Fungi</taxon>
        <taxon>Dikarya</taxon>
        <taxon>Basidiomycota</taxon>
        <taxon>Agaricomycotina</taxon>
        <taxon>Agaricomycetes</taxon>
        <taxon>Hymenochaetales</taxon>
        <taxon>Rickenellaceae</taxon>
        <taxon>Rickenella</taxon>
    </lineage>
</organism>
<feature type="compositionally biased region" description="Low complexity" evidence="1">
    <location>
        <begin position="508"/>
        <end position="527"/>
    </location>
</feature>
<dbReference type="Proteomes" id="UP000294933">
    <property type="component" value="Unassembled WGS sequence"/>
</dbReference>
<proteinExistence type="predicted"/>
<evidence type="ECO:0000313" key="3">
    <source>
        <dbReference type="EMBL" id="TDL23503.1"/>
    </source>
</evidence>
<feature type="compositionally biased region" description="Basic and acidic residues" evidence="1">
    <location>
        <begin position="1082"/>
        <end position="1128"/>
    </location>
</feature>
<feature type="compositionally biased region" description="Polar residues" evidence="1">
    <location>
        <begin position="717"/>
        <end position="735"/>
    </location>
</feature>
<feature type="region of interest" description="Disordered" evidence="1">
    <location>
        <begin position="675"/>
        <end position="810"/>
    </location>
</feature>
<feature type="compositionally biased region" description="Low complexity" evidence="1">
    <location>
        <begin position="456"/>
        <end position="500"/>
    </location>
</feature>
<evidence type="ECO:0000256" key="1">
    <source>
        <dbReference type="SAM" id="MobiDB-lite"/>
    </source>
</evidence>
<feature type="compositionally biased region" description="Low complexity" evidence="1">
    <location>
        <begin position="760"/>
        <end position="775"/>
    </location>
</feature>
<dbReference type="OrthoDB" id="5419821at2759"/>
<dbReference type="EMBL" id="ML170170">
    <property type="protein sequence ID" value="TDL23503.1"/>
    <property type="molecule type" value="Genomic_DNA"/>
</dbReference>
<feature type="compositionally biased region" description="Basic and acidic residues" evidence="1">
    <location>
        <begin position="1046"/>
        <end position="1063"/>
    </location>
</feature>
<feature type="compositionally biased region" description="Basic residues" evidence="1">
    <location>
        <begin position="1064"/>
        <end position="1077"/>
    </location>
</feature>
<evidence type="ECO:0000259" key="2">
    <source>
        <dbReference type="Pfam" id="PF03235"/>
    </source>
</evidence>
<dbReference type="AlphaFoldDB" id="A0A4Y7Q785"/>
<feature type="compositionally biased region" description="Polar residues" evidence="1">
    <location>
        <begin position="697"/>
        <end position="710"/>
    </location>
</feature>
<dbReference type="Pfam" id="PF03235">
    <property type="entry name" value="GmrSD_N"/>
    <property type="match status" value="1"/>
</dbReference>
<dbReference type="STRING" id="50990.A0A4Y7Q785"/>
<feature type="domain" description="GmrSD restriction endonucleases N-terminal" evidence="2">
    <location>
        <begin position="63"/>
        <end position="164"/>
    </location>
</feature>
<sequence>MAMFDDMSSLSELSYSEEDDDQPYVPNKGRKSTGPGPKKNSNEYKLQDCLKAPRTTSYSAKALYDQIHDGSINLEPDYQREVVWPESKQTGLIDSLLRNYYIPPVIFAVCTSDDGTETKTCIDGKQRLTSIQKFMDGLIPHKDSKTNQKYWYRAGKGKKALPSHLISVFNNKQVVCVEYDGLQDDSEREIFQRVQLGVALTPAERMRAMKGPVASFVRDMQTQVQRQNGFTDTLDWSSSRGREFQCIAEIINLCQNLPKRTYTASPGLEKWLSGTELPTASFCKAMQEAFCVLSTLVREYNNTHFQKPAKISPVELLMIGVLIYKHMDTLSLGKLASAIYEMREDVREAFDDIRSNGKVVKYLFSYILDRIKPAKLTDDRDDRRPAVVVVREFTKAEAKKEREERRRGKEKEKAEKERDRDREKVKKATKRKRLEDSGSDADSEDIPLRISKSPQKASKTGKAMTATAKSASAKSSASAASSAAVAASSSASTSKSKSGANLKSAERSSSSKASTSKSKVASTSPPVQVKQRVSPPEAIPPPSVPQASTSTTTGMEPPALPSSISSKQKRLSVSTSFTKRSSPNLNNGSNSATSSMTPLSSIGPRRGSLMSPITATTSLPPPTTTTSASASASGSGLGARTMSPGPGWMTMPMDEDVKPLVGQMQNGDRLAALRLAKAASSSTSPVTPNAELPQLGRSVSSPTIAPNLSSRDPRRVMSTTPLSDMSMGESKTASPALSPVSRSLGLEQHHQGGKRDKPAAKAPTPSSKSASPAAPVIISSRDPRRMASQQTEESTDPSSRSASSSKSPVTPAATLVDLLSPAAIEQAFASGPYSAHYQARKKVKADEVNGGTISCEPTTGHDGYLTHTSSLYLNSIAPALPHTSSYSSIGTKEATVSSVQQYIPDKIPAYKPSLNILAPESPSPPPLPAPAGGYQTSIPPLNLASISIPPISVPPGPDSAPPVLPSYSTETSAGRLRREAAAGLNGSYFPPVSSPERGGTRVGTESPSKRQRERSPIRYDDRYRERDRDYSRERENSSPDYYSRTHSRDYGKRERDWERDRSRSRSRSRSPVRHRLPPTRTTDTRLPPREPRGLRIERDCDWERRRERERDSGWRGRARDVVSSRERY</sequence>
<feature type="compositionally biased region" description="Low complexity" evidence="1">
    <location>
        <begin position="1"/>
        <end position="14"/>
    </location>
</feature>
<reference evidence="3 4" key="1">
    <citation type="submission" date="2018-06" db="EMBL/GenBank/DDBJ databases">
        <title>A transcriptomic atlas of mushroom development highlights an independent origin of complex multicellularity.</title>
        <authorList>
            <consortium name="DOE Joint Genome Institute"/>
            <person name="Krizsan K."/>
            <person name="Almasi E."/>
            <person name="Merenyi Z."/>
            <person name="Sahu N."/>
            <person name="Viragh M."/>
            <person name="Koszo T."/>
            <person name="Mondo S."/>
            <person name="Kiss B."/>
            <person name="Balint B."/>
            <person name="Kues U."/>
            <person name="Barry K."/>
            <person name="Hegedus J.C."/>
            <person name="Henrissat B."/>
            <person name="Johnson J."/>
            <person name="Lipzen A."/>
            <person name="Ohm R."/>
            <person name="Nagy I."/>
            <person name="Pangilinan J."/>
            <person name="Yan J."/>
            <person name="Xiong Y."/>
            <person name="Grigoriev I.V."/>
            <person name="Hibbett D.S."/>
            <person name="Nagy L.G."/>
        </authorList>
    </citation>
    <scope>NUCLEOTIDE SEQUENCE [LARGE SCALE GENOMIC DNA]</scope>
    <source>
        <strain evidence="3 4">SZMC22713</strain>
    </source>
</reference>
<feature type="compositionally biased region" description="Basic and acidic residues" evidence="1">
    <location>
        <begin position="747"/>
        <end position="759"/>
    </location>
</feature>
<evidence type="ECO:0000313" key="4">
    <source>
        <dbReference type="Proteomes" id="UP000294933"/>
    </source>
</evidence>